<dbReference type="InterPro" id="IPR006058">
    <property type="entry name" value="2Fe2S_fd_BS"/>
</dbReference>
<dbReference type="PANTHER" id="PTHR47354:SF1">
    <property type="entry name" value="CARNITINE MONOOXYGENASE REDUCTASE SUBUNIT"/>
    <property type="match status" value="1"/>
</dbReference>
<dbReference type="Gene3D" id="2.40.30.10">
    <property type="entry name" value="Translation factors"/>
    <property type="match status" value="1"/>
</dbReference>
<dbReference type="GO" id="GO:0016491">
    <property type="term" value="F:oxidoreductase activity"/>
    <property type="evidence" value="ECO:0007669"/>
    <property type="project" value="UniProtKB-KW"/>
</dbReference>
<name>A0ABW9FRR3_9NOCA</name>
<dbReference type="PROSITE" id="PS51384">
    <property type="entry name" value="FAD_FR"/>
    <property type="match status" value="1"/>
</dbReference>
<dbReference type="EC" id="1.-.-.-" evidence="12"/>
<feature type="domain" description="FAD-binding FR-type" evidence="11">
    <location>
        <begin position="1"/>
        <end position="103"/>
    </location>
</feature>
<dbReference type="PROSITE" id="PS00197">
    <property type="entry name" value="2FE2S_FER_1"/>
    <property type="match status" value="1"/>
</dbReference>
<evidence type="ECO:0000313" key="13">
    <source>
        <dbReference type="Proteomes" id="UP001629744"/>
    </source>
</evidence>
<evidence type="ECO:0000256" key="8">
    <source>
        <dbReference type="ARBA" id="ARBA00023004"/>
    </source>
</evidence>
<organism evidence="12 13">
    <name type="scientific">Prescottella soli</name>
    <dbReference type="NCBI Taxonomy" id="1543852"/>
    <lineage>
        <taxon>Bacteria</taxon>
        <taxon>Bacillati</taxon>
        <taxon>Actinomycetota</taxon>
        <taxon>Actinomycetes</taxon>
        <taxon>Mycobacteriales</taxon>
        <taxon>Nocardiaceae</taxon>
        <taxon>Prescottella</taxon>
    </lineage>
</organism>
<gene>
    <name evidence="12" type="ORF">ABEU19_001451</name>
</gene>
<dbReference type="Pfam" id="PF22290">
    <property type="entry name" value="DmmA-like_N"/>
    <property type="match status" value="1"/>
</dbReference>
<evidence type="ECO:0000256" key="2">
    <source>
        <dbReference type="ARBA" id="ARBA00001974"/>
    </source>
</evidence>
<evidence type="ECO:0000259" key="10">
    <source>
        <dbReference type="PROSITE" id="PS51085"/>
    </source>
</evidence>
<dbReference type="CDD" id="cd00207">
    <property type="entry name" value="fer2"/>
    <property type="match status" value="1"/>
</dbReference>
<keyword evidence="6" id="KW-0479">Metal-binding</keyword>
<comment type="caution">
    <text evidence="12">The sequence shown here is derived from an EMBL/GenBank/DDBJ whole genome shotgun (WGS) entry which is preliminary data.</text>
</comment>
<keyword evidence="7 12" id="KW-0560">Oxidoreductase</keyword>
<dbReference type="Gene3D" id="3.40.50.80">
    <property type="entry name" value="Nucleotide-binding domain of ferredoxin-NADP reductase (FNR) module"/>
    <property type="match status" value="1"/>
</dbReference>
<dbReference type="PROSITE" id="PS51085">
    <property type="entry name" value="2FE2S_FER_2"/>
    <property type="match status" value="1"/>
</dbReference>
<evidence type="ECO:0000256" key="3">
    <source>
        <dbReference type="ARBA" id="ARBA00022630"/>
    </source>
</evidence>
<dbReference type="InterPro" id="IPR039261">
    <property type="entry name" value="FNR_nucleotide-bd"/>
</dbReference>
<dbReference type="Proteomes" id="UP001629744">
    <property type="component" value="Unassembled WGS sequence"/>
</dbReference>
<evidence type="ECO:0000256" key="4">
    <source>
        <dbReference type="ARBA" id="ARBA00022643"/>
    </source>
</evidence>
<dbReference type="InterPro" id="IPR036010">
    <property type="entry name" value="2Fe-2S_ferredoxin-like_sf"/>
</dbReference>
<evidence type="ECO:0000256" key="9">
    <source>
        <dbReference type="ARBA" id="ARBA00023014"/>
    </source>
</evidence>
<keyword evidence="3" id="KW-0285">Flavoprotein</keyword>
<dbReference type="Pfam" id="PF00111">
    <property type="entry name" value="Fer2"/>
    <property type="match status" value="1"/>
</dbReference>
<keyword evidence="9" id="KW-0411">Iron-sulfur</keyword>
<dbReference type="InterPro" id="IPR001041">
    <property type="entry name" value="2Fe-2S_ferredoxin-type"/>
</dbReference>
<evidence type="ECO:0000256" key="1">
    <source>
        <dbReference type="ARBA" id="ARBA00001917"/>
    </source>
</evidence>
<dbReference type="PRINTS" id="PR00409">
    <property type="entry name" value="PHDIOXRDTASE"/>
</dbReference>
<keyword evidence="13" id="KW-1185">Reference proteome</keyword>
<evidence type="ECO:0000259" key="11">
    <source>
        <dbReference type="PROSITE" id="PS51384"/>
    </source>
</evidence>
<comment type="cofactor">
    <cofactor evidence="2">
        <name>FAD</name>
        <dbReference type="ChEBI" id="CHEBI:57692"/>
    </cofactor>
</comment>
<dbReference type="InterPro" id="IPR050415">
    <property type="entry name" value="MRET"/>
</dbReference>
<dbReference type="InterPro" id="IPR054582">
    <property type="entry name" value="DmmA-like_N"/>
</dbReference>
<dbReference type="InterPro" id="IPR012675">
    <property type="entry name" value="Beta-grasp_dom_sf"/>
</dbReference>
<evidence type="ECO:0000256" key="7">
    <source>
        <dbReference type="ARBA" id="ARBA00023002"/>
    </source>
</evidence>
<reference evidence="12 13" key="1">
    <citation type="submission" date="2023-11" db="EMBL/GenBank/DDBJ databases">
        <authorList>
            <person name="Val-Calvo J."/>
            <person name="Scortti M."/>
            <person name="Vazquez-Boland J."/>
        </authorList>
    </citation>
    <scope>NUCLEOTIDE SEQUENCE [LARGE SCALE GENOMIC DNA]</scope>
    <source>
        <strain evidence="12 13">DSM 46662</strain>
    </source>
</reference>
<dbReference type="CDD" id="cd06185">
    <property type="entry name" value="PDR_like"/>
    <property type="match status" value="1"/>
</dbReference>
<dbReference type="SUPFAM" id="SSF63380">
    <property type="entry name" value="Riboflavin synthase domain-like"/>
    <property type="match status" value="1"/>
</dbReference>
<accession>A0ABW9FRR3</accession>
<dbReference type="SUPFAM" id="SSF54292">
    <property type="entry name" value="2Fe-2S ferredoxin-like"/>
    <property type="match status" value="1"/>
</dbReference>
<keyword evidence="4" id="KW-0288">FMN</keyword>
<dbReference type="InterPro" id="IPR017938">
    <property type="entry name" value="Riboflavin_synthase-like_b-brl"/>
</dbReference>
<dbReference type="PANTHER" id="PTHR47354">
    <property type="entry name" value="NADH OXIDOREDUCTASE HCR"/>
    <property type="match status" value="1"/>
</dbReference>
<sequence length="319" mass="34496">MKMFTVTVSEIVDEARDIKSFRLVRSDGGPLEPYSAGAHIDVMGPTEVVTQYSLCSPPHRTDSYLVAVKRENGARGASAALHDRVGVGTELRISPPRNLMSVVPGADHHVLVGAGIGLTPMLSLAFALHAQRQPFDLHYFARSREQAAFVDLLEESEFAGRVHLHLGVTRADQYQILERALSDLTGASHVYTCGPEDFMARVRTLAEPAVGEDHVHVEHFEAAAPVDTDADVPFELELDTGEVFEIPVGASIAEVLEANDIEIDTSCREGICGTCVLDVLGGTPDHRDNCLTVGEKKAGDRIAACVSRARSPRLIVELP</sequence>
<dbReference type="Gene3D" id="3.10.20.30">
    <property type="match status" value="1"/>
</dbReference>
<dbReference type="RefSeq" id="WP_348604412.1">
    <property type="nucleotide sequence ID" value="NZ_CP157276.1"/>
</dbReference>
<evidence type="ECO:0000313" key="12">
    <source>
        <dbReference type="EMBL" id="MFM1727982.1"/>
    </source>
</evidence>
<dbReference type="SUPFAM" id="SSF52343">
    <property type="entry name" value="Ferredoxin reductase-like, C-terminal NADP-linked domain"/>
    <property type="match status" value="1"/>
</dbReference>
<keyword evidence="8" id="KW-0408">Iron</keyword>
<protein>
    <submittedName>
        <fullName evidence="12">PDR/VanB family oxidoreductase</fullName>
        <ecNumber evidence="12">1.-.-.-</ecNumber>
    </submittedName>
</protein>
<keyword evidence="5" id="KW-0001">2Fe-2S</keyword>
<evidence type="ECO:0000256" key="5">
    <source>
        <dbReference type="ARBA" id="ARBA00022714"/>
    </source>
</evidence>
<evidence type="ECO:0000256" key="6">
    <source>
        <dbReference type="ARBA" id="ARBA00022723"/>
    </source>
</evidence>
<dbReference type="EMBL" id="JBDLNU010000002">
    <property type="protein sequence ID" value="MFM1727982.1"/>
    <property type="molecule type" value="Genomic_DNA"/>
</dbReference>
<comment type="cofactor">
    <cofactor evidence="1">
        <name>FMN</name>
        <dbReference type="ChEBI" id="CHEBI:58210"/>
    </cofactor>
</comment>
<dbReference type="InterPro" id="IPR017927">
    <property type="entry name" value="FAD-bd_FR_type"/>
</dbReference>
<feature type="domain" description="2Fe-2S ferredoxin-type" evidence="10">
    <location>
        <begin position="230"/>
        <end position="319"/>
    </location>
</feature>
<proteinExistence type="predicted"/>